<dbReference type="AlphaFoldDB" id="A0A644ZHV1"/>
<name>A0A644ZHV1_9ZZZZ</name>
<dbReference type="EMBL" id="VSSQ01007935">
    <property type="protein sequence ID" value="MPM37414.1"/>
    <property type="molecule type" value="Genomic_DNA"/>
</dbReference>
<reference evidence="2" key="1">
    <citation type="submission" date="2019-08" db="EMBL/GenBank/DDBJ databases">
        <authorList>
            <person name="Kucharzyk K."/>
            <person name="Murdoch R.W."/>
            <person name="Higgins S."/>
            <person name="Loffler F."/>
        </authorList>
    </citation>
    <scope>NUCLEOTIDE SEQUENCE</scope>
</reference>
<gene>
    <name evidence="2" type="ORF">SDC9_84028</name>
</gene>
<evidence type="ECO:0000313" key="2">
    <source>
        <dbReference type="EMBL" id="MPM37414.1"/>
    </source>
</evidence>
<comment type="caution">
    <text evidence="2">The sequence shown here is derived from an EMBL/GenBank/DDBJ whole genome shotgun (WGS) entry which is preliminary data.</text>
</comment>
<protein>
    <submittedName>
        <fullName evidence="2">Uncharacterized protein</fullName>
    </submittedName>
</protein>
<evidence type="ECO:0000256" key="1">
    <source>
        <dbReference type="SAM" id="MobiDB-lite"/>
    </source>
</evidence>
<accession>A0A644ZHV1</accession>
<feature type="region of interest" description="Disordered" evidence="1">
    <location>
        <begin position="90"/>
        <end position="111"/>
    </location>
</feature>
<sequence length="158" mass="18391">MKRRINELKDSKIVKLNEFRGKLKSISGYEQLSQERIYSIERDLTYIQNEIERATQIAMINDRFSRFESYDYPQLASRIKDWGVVEETPPLIQPKDQPISPKTPPVQKPKTVVTVPDSRVKPQYRKSFLEDSKDVEEYVEAFKAALLAELEKGNSLLV</sequence>
<proteinExistence type="predicted"/>
<organism evidence="2">
    <name type="scientific">bioreactor metagenome</name>
    <dbReference type="NCBI Taxonomy" id="1076179"/>
    <lineage>
        <taxon>unclassified sequences</taxon>
        <taxon>metagenomes</taxon>
        <taxon>ecological metagenomes</taxon>
    </lineage>
</organism>